<dbReference type="Pfam" id="PF01399">
    <property type="entry name" value="PCI"/>
    <property type="match status" value="1"/>
</dbReference>
<comment type="caution">
    <text evidence="3">The sequence shown here is derived from an EMBL/GenBank/DDBJ whole genome shotgun (WGS) entry which is preliminary data.</text>
</comment>
<reference evidence="3" key="1">
    <citation type="submission" date="2019-10" db="EMBL/GenBank/DDBJ databases">
        <authorList>
            <consortium name="DOE Joint Genome Institute"/>
            <person name="Kuo A."/>
            <person name="Miyauchi S."/>
            <person name="Kiss E."/>
            <person name="Drula E."/>
            <person name="Kohler A."/>
            <person name="Sanchez-Garcia M."/>
            <person name="Andreopoulos B."/>
            <person name="Barry K.W."/>
            <person name="Bonito G."/>
            <person name="Buee M."/>
            <person name="Carver A."/>
            <person name="Chen C."/>
            <person name="Cichocki N."/>
            <person name="Clum A."/>
            <person name="Culley D."/>
            <person name="Crous P.W."/>
            <person name="Fauchery L."/>
            <person name="Girlanda M."/>
            <person name="Hayes R."/>
            <person name="Keri Z."/>
            <person name="LaButti K."/>
            <person name="Lipzen A."/>
            <person name="Lombard V."/>
            <person name="Magnuson J."/>
            <person name="Maillard F."/>
            <person name="Morin E."/>
            <person name="Murat C."/>
            <person name="Nolan M."/>
            <person name="Ohm R."/>
            <person name="Pangilinan J."/>
            <person name="Pereira M."/>
            <person name="Perotto S."/>
            <person name="Peter M."/>
            <person name="Riley R."/>
            <person name="Sitrit Y."/>
            <person name="Stielow B."/>
            <person name="Szollosi G."/>
            <person name="Zifcakova L."/>
            <person name="Stursova M."/>
            <person name="Spatafora J.W."/>
            <person name="Tedersoo L."/>
            <person name="Vaario L.-M."/>
            <person name="Yamada A."/>
            <person name="Yan M."/>
            <person name="Wang P."/>
            <person name="Xu J."/>
            <person name="Bruns T."/>
            <person name="Baldrian P."/>
            <person name="Vilgalys R."/>
            <person name="Henrissat B."/>
            <person name="Grigoriev I.V."/>
            <person name="Hibbett D."/>
            <person name="Nagy L.G."/>
            <person name="Martin F.M."/>
        </authorList>
    </citation>
    <scope>NUCLEOTIDE SEQUENCE</scope>
    <source>
        <strain evidence="3">BED1</strain>
    </source>
</reference>
<dbReference type="AlphaFoldDB" id="A0AAD4GAG5"/>
<dbReference type="InterPro" id="IPR045114">
    <property type="entry name" value="Csn12-like"/>
</dbReference>
<accession>A0AAD4GAG5</accession>
<dbReference type="PANTHER" id="PTHR12732">
    <property type="entry name" value="UNCHARACTERIZED PROTEASOME COMPONENT REGION PCI-CONTAINING"/>
    <property type="match status" value="1"/>
</dbReference>
<dbReference type="GO" id="GO:0003723">
    <property type="term" value="F:RNA binding"/>
    <property type="evidence" value="ECO:0007669"/>
    <property type="project" value="InterPro"/>
</dbReference>
<reference evidence="3" key="2">
    <citation type="journal article" date="2020" name="Nat. Commun.">
        <title>Large-scale genome sequencing of mycorrhizal fungi provides insights into the early evolution of symbiotic traits.</title>
        <authorList>
            <person name="Miyauchi S."/>
            <person name="Kiss E."/>
            <person name="Kuo A."/>
            <person name="Drula E."/>
            <person name="Kohler A."/>
            <person name="Sanchez-Garcia M."/>
            <person name="Morin E."/>
            <person name="Andreopoulos B."/>
            <person name="Barry K.W."/>
            <person name="Bonito G."/>
            <person name="Buee M."/>
            <person name="Carver A."/>
            <person name="Chen C."/>
            <person name="Cichocki N."/>
            <person name="Clum A."/>
            <person name="Culley D."/>
            <person name="Crous P.W."/>
            <person name="Fauchery L."/>
            <person name="Girlanda M."/>
            <person name="Hayes R.D."/>
            <person name="Keri Z."/>
            <person name="LaButti K."/>
            <person name="Lipzen A."/>
            <person name="Lombard V."/>
            <person name="Magnuson J."/>
            <person name="Maillard F."/>
            <person name="Murat C."/>
            <person name="Nolan M."/>
            <person name="Ohm R.A."/>
            <person name="Pangilinan J."/>
            <person name="Pereira M.F."/>
            <person name="Perotto S."/>
            <person name="Peter M."/>
            <person name="Pfister S."/>
            <person name="Riley R."/>
            <person name="Sitrit Y."/>
            <person name="Stielow J.B."/>
            <person name="Szollosi G."/>
            <person name="Zifcakova L."/>
            <person name="Stursova M."/>
            <person name="Spatafora J.W."/>
            <person name="Tedersoo L."/>
            <person name="Vaario L.M."/>
            <person name="Yamada A."/>
            <person name="Yan M."/>
            <person name="Wang P."/>
            <person name="Xu J."/>
            <person name="Bruns T."/>
            <person name="Baldrian P."/>
            <person name="Vilgalys R."/>
            <person name="Dunand C."/>
            <person name="Henrissat B."/>
            <person name="Grigoriev I.V."/>
            <person name="Hibbett D."/>
            <person name="Nagy L.G."/>
            <person name="Martin F.M."/>
        </authorList>
    </citation>
    <scope>NUCLEOTIDE SEQUENCE</scope>
    <source>
        <strain evidence="3">BED1</strain>
    </source>
</reference>
<dbReference type="PROSITE" id="PS50250">
    <property type="entry name" value="PCI"/>
    <property type="match status" value="1"/>
</dbReference>
<gene>
    <name evidence="3" type="ORF">L210DRAFT_919635</name>
</gene>
<dbReference type="GO" id="GO:0003690">
    <property type="term" value="F:double-stranded DNA binding"/>
    <property type="evidence" value="ECO:0007669"/>
    <property type="project" value="InterPro"/>
</dbReference>
<sequence>MAVPFTTFLVELSESVHTDDGPRLAYLLRPTSPHGKDLVKEFKNPSRDVLMSQYGGCIESPWDEIAIRYVMVTSHVARKRPGEAFNEQSQLISLFFRFFTQNTGWTLPALFSTLRDLRDLAFDADFHAKVNGQSSECMESAAGVVAKAFSNCMTDRTSPPDQSRKWGIYYVVGLIMKCYFRVKRISLSKNILRALDANPDIPPLAAYPRSHQVTYRYYLGMLSFLNEDYAKAEQELTLAFYHCHIQAHRNQERILTCLIPLRILRGHLPSRILLDRFSVLDELFSPFIAAIRTGDITAFDAALDHWERRLVELNLWITIEKARELCIRGLFRRVWVACDKSTRIPVSMFHNSLRISGNDVSVDEAECFVANMIHKGYMRGYISHEKQMIVLASTSAFPRLGDRQSPYVSL</sequence>
<dbReference type="GO" id="GO:0070390">
    <property type="term" value="C:transcription export complex 2"/>
    <property type="evidence" value="ECO:0007669"/>
    <property type="project" value="TreeGrafter"/>
</dbReference>
<dbReference type="Proteomes" id="UP001194468">
    <property type="component" value="Unassembled WGS sequence"/>
</dbReference>
<evidence type="ECO:0000313" key="4">
    <source>
        <dbReference type="Proteomes" id="UP001194468"/>
    </source>
</evidence>
<dbReference type="GO" id="GO:0006368">
    <property type="term" value="P:transcription elongation by RNA polymerase II"/>
    <property type="evidence" value="ECO:0007669"/>
    <property type="project" value="TreeGrafter"/>
</dbReference>
<dbReference type="GO" id="GO:0000973">
    <property type="term" value="P:post-transcriptional tethering of RNA polymerase II gene DNA at nuclear periphery"/>
    <property type="evidence" value="ECO:0007669"/>
    <property type="project" value="TreeGrafter"/>
</dbReference>
<comment type="similarity">
    <text evidence="1">Belongs to the CSN12 family.</text>
</comment>
<dbReference type="Gene3D" id="1.10.10.10">
    <property type="entry name" value="Winged helix-like DNA-binding domain superfamily/Winged helix DNA-binding domain"/>
    <property type="match status" value="1"/>
</dbReference>
<dbReference type="EMBL" id="WHUW01000037">
    <property type="protein sequence ID" value="KAF8433032.1"/>
    <property type="molecule type" value="Genomic_DNA"/>
</dbReference>
<proteinExistence type="inferred from homology"/>
<dbReference type="InterPro" id="IPR036388">
    <property type="entry name" value="WH-like_DNA-bd_sf"/>
</dbReference>
<dbReference type="GO" id="GO:0016973">
    <property type="term" value="P:poly(A)+ mRNA export from nucleus"/>
    <property type="evidence" value="ECO:0007669"/>
    <property type="project" value="TreeGrafter"/>
</dbReference>
<dbReference type="InterPro" id="IPR000717">
    <property type="entry name" value="PCI_dom"/>
</dbReference>
<protein>
    <recommendedName>
        <fullName evidence="2">PCI domain-containing protein</fullName>
    </recommendedName>
</protein>
<dbReference type="SMART" id="SM00753">
    <property type="entry name" value="PAM"/>
    <property type="match status" value="1"/>
</dbReference>
<organism evidence="3 4">
    <name type="scientific">Boletus edulis BED1</name>
    <dbReference type="NCBI Taxonomy" id="1328754"/>
    <lineage>
        <taxon>Eukaryota</taxon>
        <taxon>Fungi</taxon>
        <taxon>Dikarya</taxon>
        <taxon>Basidiomycota</taxon>
        <taxon>Agaricomycotina</taxon>
        <taxon>Agaricomycetes</taxon>
        <taxon>Agaricomycetidae</taxon>
        <taxon>Boletales</taxon>
        <taxon>Boletineae</taxon>
        <taxon>Boletaceae</taxon>
        <taxon>Boletoideae</taxon>
        <taxon>Boletus</taxon>
    </lineage>
</organism>
<keyword evidence="4" id="KW-1185">Reference proteome</keyword>
<evidence type="ECO:0000313" key="3">
    <source>
        <dbReference type="EMBL" id="KAF8433032.1"/>
    </source>
</evidence>
<evidence type="ECO:0000256" key="1">
    <source>
        <dbReference type="ARBA" id="ARBA00025771"/>
    </source>
</evidence>
<feature type="domain" description="PCI" evidence="2">
    <location>
        <begin position="213"/>
        <end position="396"/>
    </location>
</feature>
<dbReference type="PANTHER" id="PTHR12732:SF0">
    <property type="entry name" value="PCI DOMAIN-CONTAINING PROTEIN 2"/>
    <property type="match status" value="1"/>
</dbReference>
<evidence type="ECO:0000259" key="2">
    <source>
        <dbReference type="PROSITE" id="PS50250"/>
    </source>
</evidence>
<name>A0AAD4GAG5_BOLED</name>